<name>L0HCZ9_METFS</name>
<dbReference type="Pfam" id="PF01842">
    <property type="entry name" value="ACT"/>
    <property type="match status" value="1"/>
</dbReference>
<evidence type="ECO:0000256" key="3">
    <source>
        <dbReference type="ARBA" id="ARBA00013143"/>
    </source>
</evidence>
<evidence type="ECO:0000256" key="7">
    <source>
        <dbReference type="ARBA" id="ARBA00023299"/>
    </source>
</evidence>
<protein>
    <recommendedName>
        <fullName evidence="4 9">D-3-phosphoglycerate dehydrogenase</fullName>
        <ecNumber evidence="3 9">1.1.1.95</ecNumber>
    </recommendedName>
</protein>
<dbReference type="InterPro" id="IPR050857">
    <property type="entry name" value="D-2-hydroxyacid_DH"/>
</dbReference>
<evidence type="ECO:0000259" key="10">
    <source>
        <dbReference type="PROSITE" id="PS51671"/>
    </source>
</evidence>
<evidence type="ECO:0000256" key="8">
    <source>
        <dbReference type="ARBA" id="ARBA00048731"/>
    </source>
</evidence>
<comment type="pathway">
    <text evidence="1 9">Amino-acid biosynthesis; L-serine biosynthesis; L-serine from 3-phospho-D-glycerate: step 1/3.</text>
</comment>
<dbReference type="SUPFAM" id="SSF55021">
    <property type="entry name" value="ACT-like"/>
    <property type="match status" value="1"/>
</dbReference>
<dbReference type="GO" id="GO:0004617">
    <property type="term" value="F:phosphoglycerate dehydrogenase activity"/>
    <property type="evidence" value="ECO:0007669"/>
    <property type="project" value="UniProtKB-UniRule"/>
</dbReference>
<dbReference type="Pfam" id="PF19304">
    <property type="entry name" value="PGDH_inter"/>
    <property type="match status" value="1"/>
</dbReference>
<dbReference type="InterPro" id="IPR036291">
    <property type="entry name" value="NAD(P)-bd_dom_sf"/>
</dbReference>
<dbReference type="NCBIfam" id="TIGR01327">
    <property type="entry name" value="PGDH"/>
    <property type="match status" value="1"/>
</dbReference>
<evidence type="ECO:0000256" key="1">
    <source>
        <dbReference type="ARBA" id="ARBA00005216"/>
    </source>
</evidence>
<dbReference type="CDD" id="cd12173">
    <property type="entry name" value="PGDH_4"/>
    <property type="match status" value="1"/>
</dbReference>
<dbReference type="Pfam" id="PF00389">
    <property type="entry name" value="2-Hacid_dh"/>
    <property type="match status" value="1"/>
</dbReference>
<comment type="similarity">
    <text evidence="2 9">Belongs to the D-isomer specific 2-hydroxyacid dehydrogenase family.</text>
</comment>
<evidence type="ECO:0000313" key="12">
    <source>
        <dbReference type="Proteomes" id="UP000010824"/>
    </source>
</evidence>
<dbReference type="EC" id="1.1.1.95" evidence="3 9"/>
<dbReference type="PANTHER" id="PTHR42789">
    <property type="entry name" value="D-ISOMER SPECIFIC 2-HYDROXYACID DEHYDROGENASE FAMILY PROTEIN (AFU_ORTHOLOGUE AFUA_6G10090)"/>
    <property type="match status" value="1"/>
</dbReference>
<evidence type="ECO:0000313" key="11">
    <source>
        <dbReference type="EMBL" id="AGB01651.1"/>
    </source>
</evidence>
<dbReference type="InterPro" id="IPR006236">
    <property type="entry name" value="PGDH"/>
</dbReference>
<feature type="domain" description="ACT" evidence="10">
    <location>
        <begin position="511"/>
        <end position="586"/>
    </location>
</feature>
<dbReference type="InParanoid" id="L0HCZ9"/>
<dbReference type="Gene3D" id="3.30.1330.90">
    <property type="entry name" value="D-3-phosphoglycerate dehydrogenase, domain 3"/>
    <property type="match status" value="1"/>
</dbReference>
<gene>
    <name evidence="11" type="ordered locus">Metfor_0589</name>
</gene>
<keyword evidence="7 9" id="KW-0718">Serine biosynthesis</keyword>
<dbReference type="SUPFAM" id="SSF52283">
    <property type="entry name" value="Formate/glycerate dehydrogenase catalytic domain-like"/>
    <property type="match status" value="1"/>
</dbReference>
<accession>L0HCZ9</accession>
<dbReference type="InterPro" id="IPR006139">
    <property type="entry name" value="D-isomer_2_OHA_DH_cat_dom"/>
</dbReference>
<dbReference type="eggNOG" id="arCOG01754">
    <property type="taxonomic scope" value="Archaea"/>
</dbReference>
<evidence type="ECO:0000256" key="5">
    <source>
        <dbReference type="ARBA" id="ARBA00023002"/>
    </source>
</evidence>
<reference evidence="11 12" key="2">
    <citation type="journal article" date="2014" name="Genome Announc.">
        <title>Complete Genome Sequence of Methanoregula formicica SMSPT, a Mesophilic Hydrogenotrophic Methanogen Isolated from a Methanogenic Upflow Anaerobic Sludge Blanket Reactor.</title>
        <authorList>
            <person name="Yamamoto K."/>
            <person name="Tamaki H."/>
            <person name="Cadillo-Quiroz H."/>
            <person name="Imachi H."/>
            <person name="Kyrpides N."/>
            <person name="Woyke T."/>
            <person name="Goodwin L."/>
            <person name="Zinder S.H."/>
            <person name="Kamagata Y."/>
            <person name="Liu W.T."/>
        </authorList>
    </citation>
    <scope>NUCLEOTIDE SEQUENCE [LARGE SCALE GENOMIC DNA]</scope>
    <source>
        <strain evidence="12">DSM 22288 / NBRC 105244 / SMSP</strain>
    </source>
</reference>
<dbReference type="InterPro" id="IPR045626">
    <property type="entry name" value="PGDH_ASB_dom"/>
</dbReference>
<dbReference type="UniPathway" id="UPA00135">
    <property type="reaction ID" value="UER00196"/>
</dbReference>
<dbReference type="PANTHER" id="PTHR42789:SF1">
    <property type="entry name" value="D-ISOMER SPECIFIC 2-HYDROXYACID DEHYDROGENASE FAMILY PROTEIN (AFU_ORTHOLOGUE AFUA_6G10090)"/>
    <property type="match status" value="1"/>
</dbReference>
<keyword evidence="5 9" id="KW-0560">Oxidoreductase</keyword>
<dbReference type="Gene3D" id="3.30.70.260">
    <property type="match status" value="1"/>
</dbReference>
<dbReference type="AlphaFoldDB" id="L0HCZ9"/>
<dbReference type="STRING" id="593750.Metfor_0589"/>
<dbReference type="FunCoup" id="L0HCZ9">
    <property type="interactions" value="190"/>
</dbReference>
<dbReference type="PROSITE" id="PS00671">
    <property type="entry name" value="D_2_HYDROXYACID_DH_3"/>
    <property type="match status" value="1"/>
</dbReference>
<keyword evidence="9" id="KW-0028">Amino-acid biosynthesis</keyword>
<dbReference type="FunFam" id="3.30.70.260:FF:000008">
    <property type="entry name" value="D-3-phosphoglycerate dehydrogenase, chloroplastic"/>
    <property type="match status" value="1"/>
</dbReference>
<organism evidence="11 12">
    <name type="scientific">Methanoregula formicica (strain DSM 22288 / NBRC 105244 / SMSP)</name>
    <dbReference type="NCBI Taxonomy" id="593750"/>
    <lineage>
        <taxon>Archaea</taxon>
        <taxon>Methanobacteriati</taxon>
        <taxon>Methanobacteriota</taxon>
        <taxon>Stenosarchaea group</taxon>
        <taxon>Methanomicrobia</taxon>
        <taxon>Methanomicrobiales</taxon>
        <taxon>Methanoregulaceae</taxon>
        <taxon>Methanoregula</taxon>
    </lineage>
</organism>
<dbReference type="SUPFAM" id="SSF143548">
    <property type="entry name" value="Serine metabolism enzymes domain"/>
    <property type="match status" value="1"/>
</dbReference>
<dbReference type="FunFam" id="3.30.1330.90:FF:000003">
    <property type="entry name" value="D-3-phosphoglycerate dehydrogenase"/>
    <property type="match status" value="1"/>
</dbReference>
<comment type="catalytic activity">
    <reaction evidence="8 9">
        <text>(2R)-3-phosphoglycerate + NAD(+) = 3-phosphooxypyruvate + NADH + H(+)</text>
        <dbReference type="Rhea" id="RHEA:12641"/>
        <dbReference type="ChEBI" id="CHEBI:15378"/>
        <dbReference type="ChEBI" id="CHEBI:18110"/>
        <dbReference type="ChEBI" id="CHEBI:57540"/>
        <dbReference type="ChEBI" id="CHEBI:57945"/>
        <dbReference type="ChEBI" id="CHEBI:58272"/>
        <dbReference type="EC" id="1.1.1.95"/>
    </reaction>
</comment>
<dbReference type="InterPro" id="IPR029753">
    <property type="entry name" value="D-isomer_DH_CS"/>
</dbReference>
<dbReference type="SUPFAM" id="SSF51735">
    <property type="entry name" value="NAD(P)-binding Rossmann-fold domains"/>
    <property type="match status" value="1"/>
</dbReference>
<evidence type="ECO:0000256" key="6">
    <source>
        <dbReference type="ARBA" id="ARBA00023027"/>
    </source>
</evidence>
<dbReference type="InterPro" id="IPR002912">
    <property type="entry name" value="ACT_dom"/>
</dbReference>
<dbReference type="Proteomes" id="UP000010824">
    <property type="component" value="Chromosome"/>
</dbReference>
<evidence type="ECO:0000256" key="9">
    <source>
        <dbReference type="RuleBase" id="RU363003"/>
    </source>
</evidence>
<dbReference type="HOGENOM" id="CLU_019796_8_1_2"/>
<proteinExistence type="inferred from homology"/>
<dbReference type="Gene3D" id="3.40.50.720">
    <property type="entry name" value="NAD(P)-binding Rossmann-like Domain"/>
    <property type="match status" value="2"/>
</dbReference>
<evidence type="ECO:0000256" key="2">
    <source>
        <dbReference type="ARBA" id="ARBA00005854"/>
    </source>
</evidence>
<reference evidence="12" key="1">
    <citation type="submission" date="2011-12" db="EMBL/GenBank/DDBJ databases">
        <title>Complete sequence of Methanoregula formicicum SMSP.</title>
        <authorList>
            <person name="Lucas S."/>
            <person name="Han J."/>
            <person name="Lapidus A."/>
            <person name="Cheng J.-F."/>
            <person name="Goodwin L."/>
            <person name="Pitluck S."/>
            <person name="Peters L."/>
            <person name="Ovchinnikova G."/>
            <person name="Teshima H."/>
            <person name="Detter J.C."/>
            <person name="Han C."/>
            <person name="Tapia R."/>
            <person name="Land M."/>
            <person name="Hauser L."/>
            <person name="Kyrpides N."/>
            <person name="Ivanova N."/>
            <person name="Pagani I."/>
            <person name="Imachi H."/>
            <person name="Tamaki H."/>
            <person name="Sekiguchi Y."/>
            <person name="Kamagata Y."/>
            <person name="Cadillo-Quiroz H."/>
            <person name="Zinder S."/>
            <person name="Liu W.-T."/>
            <person name="Woyke T."/>
        </authorList>
    </citation>
    <scope>NUCLEOTIDE SEQUENCE [LARGE SCALE GENOMIC DNA]</scope>
    <source>
        <strain evidence="12">DSM 22288 / NBRC 105244 / SMSP</strain>
    </source>
</reference>
<dbReference type="Pfam" id="PF02826">
    <property type="entry name" value="2-Hacid_dh_C"/>
    <property type="match status" value="1"/>
</dbReference>
<evidence type="ECO:0000256" key="4">
    <source>
        <dbReference type="ARBA" id="ARBA00021582"/>
    </source>
</evidence>
<dbReference type="CDD" id="cd04902">
    <property type="entry name" value="ACT_3PGDH-xct"/>
    <property type="match status" value="1"/>
</dbReference>
<dbReference type="KEGG" id="mfo:Metfor_0589"/>
<dbReference type="PROSITE" id="PS00670">
    <property type="entry name" value="D_2_HYDROXYACID_DH_2"/>
    <property type="match status" value="1"/>
</dbReference>
<dbReference type="GO" id="GO:0051287">
    <property type="term" value="F:NAD binding"/>
    <property type="evidence" value="ECO:0007669"/>
    <property type="project" value="UniProtKB-UniRule"/>
</dbReference>
<sequence length="588" mass="63118" precursor="true">MILPAPCLRVMMSGASGAWVLPGIPCHRPGFYKKVPAGKRIILFKYGADIVWVFMANARVLVSDPLAEEGLAILRAAVDVDVKTDLKEDELCKIIGDYDALLVRSGTDVNAKVIGAAKKMKFIGRAGVGVDNIDVDAATRMGIIVANAPEGNTLAATEHTMAMMQSLARNIPQANASLKKKEWKRSKFMGVELNEKTLGIVGFGRIGREVAKRAKAMDMKCVAYDPFITQERAAQLGVEMMSMADLFKVADVITVHTPLIPETTHVINEKSIATMKDGVRIINCARGGIIDEKALYDAIKAGKVAGAALDVFEQEPPTESPLLTLDNVIVTPHLGASTVEAQLNVAVSVAKQCIDVLKGGSAKYVVNAPMIPSEHTEALQPFAQLAEKMGRFAVQVAGGRLSSVECIYGGELSAYAGSMKFVTRLALKGLLDPILQQPVNIVNAEFVAKERGIQVSETVTEEAKGFKNLITIKIRTDKGEETVSGTVFQKGRSRIVAVGSYTMDLIPEGHLLVSKHVDQPGVIGRAATVLGKNNINIAGMQVGRFNPKEPALMVLNVDSPVPQPVIEELRGLPGISSMTFAKISDEKI</sequence>
<dbReference type="EMBL" id="CP003167">
    <property type="protein sequence ID" value="AGB01651.1"/>
    <property type="molecule type" value="Genomic_DNA"/>
</dbReference>
<dbReference type="InterPro" id="IPR006140">
    <property type="entry name" value="D-isomer_DH_NAD-bd"/>
</dbReference>
<dbReference type="FunFam" id="3.40.50.720:FF:000021">
    <property type="entry name" value="D-3-phosphoglycerate dehydrogenase"/>
    <property type="match status" value="1"/>
</dbReference>
<keyword evidence="12" id="KW-1185">Reference proteome</keyword>
<dbReference type="GO" id="GO:0006564">
    <property type="term" value="P:L-serine biosynthetic process"/>
    <property type="evidence" value="ECO:0007669"/>
    <property type="project" value="UniProtKB-UniRule"/>
</dbReference>
<keyword evidence="6 9" id="KW-0520">NAD</keyword>
<dbReference type="InterPro" id="IPR029009">
    <property type="entry name" value="ASB_dom_sf"/>
</dbReference>
<dbReference type="InterPro" id="IPR045865">
    <property type="entry name" value="ACT-like_dom_sf"/>
</dbReference>
<dbReference type="PROSITE" id="PS51671">
    <property type="entry name" value="ACT"/>
    <property type="match status" value="1"/>
</dbReference>